<proteinExistence type="predicted"/>
<evidence type="ECO:0000313" key="1">
    <source>
        <dbReference type="EMBL" id="GEU65171.1"/>
    </source>
</evidence>
<accession>A0A6L2LTP0</accession>
<reference evidence="1" key="1">
    <citation type="journal article" date="2019" name="Sci. Rep.">
        <title>Draft genome of Tanacetum cinerariifolium, the natural source of mosquito coil.</title>
        <authorList>
            <person name="Yamashiro T."/>
            <person name="Shiraishi A."/>
            <person name="Satake H."/>
            <person name="Nakayama K."/>
        </authorList>
    </citation>
    <scope>NUCLEOTIDE SEQUENCE</scope>
</reference>
<dbReference type="Gene3D" id="3.20.170.20">
    <property type="entry name" value="Protein of unknown function DUF952"/>
    <property type="match status" value="1"/>
</dbReference>
<dbReference type="PANTHER" id="PTHR34129">
    <property type="entry name" value="BLR1139 PROTEIN"/>
    <property type="match status" value="1"/>
</dbReference>
<comment type="caution">
    <text evidence="1">The sequence shown here is derived from an EMBL/GenBank/DDBJ whole genome shotgun (WGS) entry which is preliminary data.</text>
</comment>
<evidence type="ECO:0008006" key="2">
    <source>
        <dbReference type="Google" id="ProtNLM"/>
    </source>
</evidence>
<dbReference type="EMBL" id="BKCJ010005151">
    <property type="protein sequence ID" value="GEU65171.1"/>
    <property type="molecule type" value="Genomic_DNA"/>
</dbReference>
<dbReference type="PANTHER" id="PTHR34129:SF1">
    <property type="entry name" value="DUF952 DOMAIN-CONTAINING PROTEIN"/>
    <property type="match status" value="1"/>
</dbReference>
<sequence>MAGNVGLNENEEYVYRISTAGEWSELQKSGCTYGQQLDKDSRYIHLSKLNQVKSTLERFYMNTSDDLFLLQIDCKKLGDGLLYEDVDGSNVFPHFYGPSRSYVPLTLDMVVKAEKIISSNGQFICSMLSYSWLESDLHKVDLHKVGLVPISCMKRKIGDGVSTLFWHDVWINDTSLAQQFPRLFLLEECINVVVGDHWNGSRFSWNWRRPLRGGIEDEQYHMICDIAKQVTIAQSEDSWRWSCDTMDSFSVNALRKHLDCLSLPSHHRATSNGLESIYHTMSECIITIKVWKWVVKWLDLNLPFQLPLNEFLDFVNSQA</sequence>
<dbReference type="Pfam" id="PF06108">
    <property type="entry name" value="DUF952"/>
    <property type="match status" value="1"/>
</dbReference>
<dbReference type="InterPro" id="IPR009297">
    <property type="entry name" value="DUF952"/>
</dbReference>
<protein>
    <recommendedName>
        <fullName evidence="2">RNA-directed DNA polymerase, eukaryota, reverse transcriptase zinc-binding domain protein</fullName>
    </recommendedName>
</protein>
<gene>
    <name evidence="1" type="ORF">Tci_037149</name>
</gene>
<dbReference type="AlphaFoldDB" id="A0A6L2LTP0"/>
<name>A0A6L2LTP0_TANCI</name>
<dbReference type="SUPFAM" id="SSF56399">
    <property type="entry name" value="ADP-ribosylation"/>
    <property type="match status" value="1"/>
</dbReference>
<organism evidence="1">
    <name type="scientific">Tanacetum cinerariifolium</name>
    <name type="common">Dalmatian daisy</name>
    <name type="synonym">Chrysanthemum cinerariifolium</name>
    <dbReference type="NCBI Taxonomy" id="118510"/>
    <lineage>
        <taxon>Eukaryota</taxon>
        <taxon>Viridiplantae</taxon>
        <taxon>Streptophyta</taxon>
        <taxon>Embryophyta</taxon>
        <taxon>Tracheophyta</taxon>
        <taxon>Spermatophyta</taxon>
        <taxon>Magnoliopsida</taxon>
        <taxon>eudicotyledons</taxon>
        <taxon>Gunneridae</taxon>
        <taxon>Pentapetalae</taxon>
        <taxon>asterids</taxon>
        <taxon>campanulids</taxon>
        <taxon>Asterales</taxon>
        <taxon>Asteraceae</taxon>
        <taxon>Asteroideae</taxon>
        <taxon>Anthemideae</taxon>
        <taxon>Anthemidinae</taxon>
        <taxon>Tanacetum</taxon>
    </lineage>
</organism>